<evidence type="ECO:0000313" key="3">
    <source>
        <dbReference type="Proteomes" id="UP000030752"/>
    </source>
</evidence>
<dbReference type="OrthoDB" id="5325276at2759"/>
<feature type="region of interest" description="Disordered" evidence="1">
    <location>
        <begin position="393"/>
        <end position="416"/>
    </location>
</feature>
<feature type="compositionally biased region" description="Basic and acidic residues" evidence="1">
    <location>
        <begin position="269"/>
        <end position="285"/>
    </location>
</feature>
<name>W2SAQ1_CYPE1</name>
<feature type="region of interest" description="Disordered" evidence="1">
    <location>
        <begin position="200"/>
        <end position="285"/>
    </location>
</feature>
<evidence type="ECO:0000256" key="1">
    <source>
        <dbReference type="SAM" id="MobiDB-lite"/>
    </source>
</evidence>
<keyword evidence="3" id="KW-1185">Reference proteome</keyword>
<gene>
    <name evidence="2" type="ORF">HMPREF1541_09543</name>
</gene>
<dbReference type="InParanoid" id="W2SAQ1"/>
<dbReference type="EMBL" id="KB822712">
    <property type="protein sequence ID" value="ETN45710.1"/>
    <property type="molecule type" value="Genomic_DNA"/>
</dbReference>
<protein>
    <submittedName>
        <fullName evidence="2">Uncharacterized protein</fullName>
    </submittedName>
</protein>
<dbReference type="VEuPathDB" id="FungiDB:HMPREF1541_09543"/>
<dbReference type="AlphaFoldDB" id="W2SAQ1"/>
<evidence type="ECO:0000313" key="2">
    <source>
        <dbReference type="EMBL" id="ETN45710.1"/>
    </source>
</evidence>
<dbReference type="RefSeq" id="XP_008712438.1">
    <property type="nucleotide sequence ID" value="XM_008714216.1"/>
</dbReference>
<feature type="compositionally biased region" description="Polar residues" evidence="1">
    <location>
        <begin position="149"/>
        <end position="160"/>
    </location>
</feature>
<feature type="region of interest" description="Disordered" evidence="1">
    <location>
        <begin position="60"/>
        <end position="93"/>
    </location>
</feature>
<feature type="compositionally biased region" description="Polar residues" evidence="1">
    <location>
        <begin position="405"/>
        <end position="416"/>
    </location>
</feature>
<feature type="region of interest" description="Disordered" evidence="1">
    <location>
        <begin position="136"/>
        <end position="160"/>
    </location>
</feature>
<feature type="compositionally biased region" description="Polar residues" evidence="1">
    <location>
        <begin position="206"/>
        <end position="240"/>
    </location>
</feature>
<organism evidence="2 3">
    <name type="scientific">Cyphellophora europaea (strain CBS 101466)</name>
    <name type="common">Phialophora europaea</name>
    <dbReference type="NCBI Taxonomy" id="1220924"/>
    <lineage>
        <taxon>Eukaryota</taxon>
        <taxon>Fungi</taxon>
        <taxon>Dikarya</taxon>
        <taxon>Ascomycota</taxon>
        <taxon>Pezizomycotina</taxon>
        <taxon>Eurotiomycetes</taxon>
        <taxon>Chaetothyriomycetidae</taxon>
        <taxon>Chaetothyriales</taxon>
        <taxon>Cyphellophoraceae</taxon>
        <taxon>Cyphellophora</taxon>
    </lineage>
</organism>
<proteinExistence type="predicted"/>
<sequence>MATVVGLVKSKLRNKSRRGKSVDGIDVLVDDGTGTLVRCKSLRQQALADPTEDDLAIACGNAPPRTPNGLDPASLAEGLQNGPTSTEVPPVPALPSKPPAEYFPARHSSLQNRGRYSIKAHHRGGSESLNDVLSVGETSEHARRRRHYTISSPNEKSHISSSAGYFPTFLEEPMSRELVNDVPGEPKTLTAKLYGSIAKKRRSIESTDGMTRSSSGGHTTNSSESSDMSRNQISGKSMTSLAHRPRASTHDASHSSPRIDSLRSAPSHTTEKHEPDIPEHVRLPPDFDLGTTERTSIETTYHPAVEQQVIHHDRTEVVQPVITRDIHVHHHFHYEQPVKVTEVLAPRHYRLDPVTGEKVEIESPPGWQLPQPFATRTPDLSDLKTTHRHYVVDEDHPDGMPESPPQSAQDGVTTWI</sequence>
<dbReference type="Proteomes" id="UP000030752">
    <property type="component" value="Unassembled WGS sequence"/>
</dbReference>
<feature type="compositionally biased region" description="Polar residues" evidence="1">
    <location>
        <begin position="254"/>
        <end position="268"/>
    </location>
</feature>
<dbReference type="HOGENOM" id="CLU_660591_0_0_1"/>
<reference evidence="2 3" key="1">
    <citation type="submission" date="2013-03" db="EMBL/GenBank/DDBJ databases">
        <title>The Genome Sequence of Phialophora europaea CBS 101466.</title>
        <authorList>
            <consortium name="The Broad Institute Genomics Platform"/>
            <person name="Cuomo C."/>
            <person name="de Hoog S."/>
            <person name="Gorbushina A."/>
            <person name="Walker B."/>
            <person name="Young S.K."/>
            <person name="Zeng Q."/>
            <person name="Gargeya S."/>
            <person name="Fitzgerald M."/>
            <person name="Haas B."/>
            <person name="Abouelleil A."/>
            <person name="Allen A.W."/>
            <person name="Alvarado L."/>
            <person name="Arachchi H.M."/>
            <person name="Berlin A.M."/>
            <person name="Chapman S.B."/>
            <person name="Gainer-Dewar J."/>
            <person name="Goldberg J."/>
            <person name="Griggs A."/>
            <person name="Gujja S."/>
            <person name="Hansen M."/>
            <person name="Howarth C."/>
            <person name="Imamovic A."/>
            <person name="Ireland A."/>
            <person name="Larimer J."/>
            <person name="McCowan C."/>
            <person name="Murphy C."/>
            <person name="Pearson M."/>
            <person name="Poon T.W."/>
            <person name="Priest M."/>
            <person name="Roberts A."/>
            <person name="Saif S."/>
            <person name="Shea T."/>
            <person name="Sisk P."/>
            <person name="Sykes S."/>
            <person name="Wortman J."/>
            <person name="Nusbaum C."/>
            <person name="Birren B."/>
        </authorList>
    </citation>
    <scope>NUCLEOTIDE SEQUENCE [LARGE SCALE GENOMIC DNA]</scope>
    <source>
        <strain evidence="2 3">CBS 101466</strain>
    </source>
</reference>
<accession>W2SAQ1</accession>
<dbReference type="eggNOG" id="ENOG502RPV6">
    <property type="taxonomic scope" value="Eukaryota"/>
</dbReference>
<dbReference type="GeneID" id="19976882"/>